<gene>
    <name evidence="3" type="ORF">PENSTE_c012G05606</name>
</gene>
<feature type="compositionally biased region" description="Gly residues" evidence="1">
    <location>
        <begin position="151"/>
        <end position="160"/>
    </location>
</feature>
<evidence type="ECO:0000256" key="1">
    <source>
        <dbReference type="SAM" id="MobiDB-lite"/>
    </source>
</evidence>
<dbReference type="AlphaFoldDB" id="A0A1V6T400"/>
<evidence type="ECO:0000313" key="4">
    <source>
        <dbReference type="Proteomes" id="UP000191285"/>
    </source>
</evidence>
<keyword evidence="2" id="KW-0732">Signal</keyword>
<feature type="region of interest" description="Disordered" evidence="1">
    <location>
        <begin position="45"/>
        <end position="160"/>
    </location>
</feature>
<evidence type="ECO:0000313" key="3">
    <source>
        <dbReference type="EMBL" id="OQE21027.1"/>
    </source>
</evidence>
<sequence length="160" mass="16744">MTRLSIPFIATFLVLATCAMSLPTKRDEGHSFGLAKALGGLEKIPKFMETLDPQKADDKQKDGDKPAPADAQKGEDKPSGAGQEEKKVANQEAPQQEAPKQEAPQQEAPKKEAPTATEKKYSGNFATPTATHTTHPTSKPNALGALPVVGGLLGGTGGTL</sequence>
<dbReference type="OrthoDB" id="4368889at2759"/>
<feature type="chain" id="PRO_5012438435" evidence="2">
    <location>
        <begin position="22"/>
        <end position="160"/>
    </location>
</feature>
<feature type="signal peptide" evidence="2">
    <location>
        <begin position="1"/>
        <end position="21"/>
    </location>
</feature>
<proteinExistence type="predicted"/>
<feature type="compositionally biased region" description="Low complexity" evidence="1">
    <location>
        <begin position="91"/>
        <end position="107"/>
    </location>
</feature>
<reference evidence="4" key="1">
    <citation type="journal article" date="2017" name="Nat. Microbiol.">
        <title>Global analysis of biosynthetic gene clusters reveals vast potential of secondary metabolite production in Penicillium species.</title>
        <authorList>
            <person name="Nielsen J.C."/>
            <person name="Grijseels S."/>
            <person name="Prigent S."/>
            <person name="Ji B."/>
            <person name="Dainat J."/>
            <person name="Nielsen K.F."/>
            <person name="Frisvad J.C."/>
            <person name="Workman M."/>
            <person name="Nielsen J."/>
        </authorList>
    </citation>
    <scope>NUCLEOTIDE SEQUENCE [LARGE SCALE GENOMIC DNA]</scope>
    <source>
        <strain evidence="4">IBT 24891</strain>
    </source>
</reference>
<feature type="compositionally biased region" description="Basic and acidic residues" evidence="1">
    <location>
        <begin position="108"/>
        <end position="121"/>
    </location>
</feature>
<protein>
    <submittedName>
        <fullName evidence="3">Uncharacterized protein</fullName>
    </submittedName>
</protein>
<accession>A0A1V6T400</accession>
<feature type="compositionally biased region" description="Low complexity" evidence="1">
    <location>
        <begin position="126"/>
        <end position="150"/>
    </location>
</feature>
<dbReference type="Proteomes" id="UP000191285">
    <property type="component" value="Unassembled WGS sequence"/>
</dbReference>
<evidence type="ECO:0000256" key="2">
    <source>
        <dbReference type="SAM" id="SignalP"/>
    </source>
</evidence>
<feature type="compositionally biased region" description="Basic and acidic residues" evidence="1">
    <location>
        <begin position="52"/>
        <end position="89"/>
    </location>
</feature>
<dbReference type="EMBL" id="MLKD01000012">
    <property type="protein sequence ID" value="OQE21027.1"/>
    <property type="molecule type" value="Genomic_DNA"/>
</dbReference>
<name>A0A1V6T400_9EURO</name>
<keyword evidence="4" id="KW-1185">Reference proteome</keyword>
<organism evidence="3 4">
    <name type="scientific">Penicillium steckii</name>
    <dbReference type="NCBI Taxonomy" id="303698"/>
    <lineage>
        <taxon>Eukaryota</taxon>
        <taxon>Fungi</taxon>
        <taxon>Dikarya</taxon>
        <taxon>Ascomycota</taxon>
        <taxon>Pezizomycotina</taxon>
        <taxon>Eurotiomycetes</taxon>
        <taxon>Eurotiomycetidae</taxon>
        <taxon>Eurotiales</taxon>
        <taxon>Aspergillaceae</taxon>
        <taxon>Penicillium</taxon>
    </lineage>
</organism>
<comment type="caution">
    <text evidence="3">The sequence shown here is derived from an EMBL/GenBank/DDBJ whole genome shotgun (WGS) entry which is preliminary data.</text>
</comment>